<dbReference type="AlphaFoldDB" id="A0A0C1NH54"/>
<evidence type="ECO:0000256" key="1">
    <source>
        <dbReference type="SAM" id="SignalP"/>
    </source>
</evidence>
<dbReference type="STRING" id="1479485.DA73_0211385"/>
<protein>
    <submittedName>
        <fullName evidence="3">Exosortase</fullName>
    </submittedName>
    <submittedName>
        <fullName evidence="2">PEP-CTERM sorting domain-containing protein</fullName>
    </submittedName>
</protein>
<evidence type="ECO:0000313" key="3">
    <source>
        <dbReference type="EMBL" id="KIE12166.1"/>
    </source>
</evidence>
<proteinExistence type="predicted"/>
<organism evidence="3">
    <name type="scientific">Tolypothrix bouteillei VB521301</name>
    <dbReference type="NCBI Taxonomy" id="1479485"/>
    <lineage>
        <taxon>Bacteria</taxon>
        <taxon>Bacillati</taxon>
        <taxon>Cyanobacteriota</taxon>
        <taxon>Cyanophyceae</taxon>
        <taxon>Nostocales</taxon>
        <taxon>Tolypothrichaceae</taxon>
        <taxon>Tolypothrix</taxon>
    </lineage>
</organism>
<reference evidence="3" key="1">
    <citation type="journal article" date="2015" name="Genome Announc.">
        <title>Draft Genome Sequence of Tolypothrix boutellei Strain VB521301.</title>
        <authorList>
            <person name="Chandrababunaidu M.M."/>
            <person name="Singh D."/>
            <person name="Sen D."/>
            <person name="Bhan S."/>
            <person name="Das S."/>
            <person name="Gupta A."/>
            <person name="Adhikary S.P."/>
            <person name="Tripathy S."/>
        </authorList>
    </citation>
    <scope>NUCLEOTIDE SEQUENCE</scope>
    <source>
        <strain evidence="3">VB521301</strain>
    </source>
</reference>
<dbReference type="EMBL" id="JHEG04000001">
    <property type="protein sequence ID" value="KAF3890516.1"/>
    <property type="molecule type" value="Genomic_DNA"/>
</dbReference>
<feature type="chain" id="PRO_5036626514" evidence="1">
    <location>
        <begin position="25"/>
        <end position="247"/>
    </location>
</feature>
<comment type="caution">
    <text evidence="3">The sequence shown here is derived from an EMBL/GenBank/DDBJ whole genome shotgun (WGS) entry which is preliminary data.</text>
</comment>
<keyword evidence="1" id="KW-0732">Signal</keyword>
<feature type="signal peptide" evidence="1">
    <location>
        <begin position="1"/>
        <end position="24"/>
    </location>
</feature>
<dbReference type="OrthoDB" id="508796at2"/>
<dbReference type="RefSeq" id="WP_038085163.1">
    <property type="nucleotide sequence ID" value="NZ_JHEG04000001.1"/>
</dbReference>
<name>A0A0C1NH54_9CYAN</name>
<accession>A0A0C1NH54</accession>
<evidence type="ECO:0000313" key="2">
    <source>
        <dbReference type="EMBL" id="KAF3890516.1"/>
    </source>
</evidence>
<keyword evidence="4" id="KW-1185">Reference proteome</keyword>
<evidence type="ECO:0000313" key="4">
    <source>
        <dbReference type="Proteomes" id="UP000029738"/>
    </source>
</evidence>
<dbReference type="EMBL" id="JHEG02000037">
    <property type="protein sequence ID" value="KIE12166.1"/>
    <property type="molecule type" value="Genomic_DNA"/>
</dbReference>
<reference evidence="2" key="2">
    <citation type="submission" date="2019-11" db="EMBL/GenBank/DDBJ databases">
        <title>Improved Assembly of Tolypothrix boutellei genome.</title>
        <authorList>
            <person name="Sarangi A.N."/>
            <person name="Mukherjee M."/>
            <person name="Ghosh S."/>
            <person name="Singh D."/>
            <person name="Das A."/>
            <person name="Kant S."/>
            <person name="Prusty A."/>
            <person name="Tripathy S."/>
        </authorList>
    </citation>
    <scope>NUCLEOTIDE SEQUENCE</scope>
    <source>
        <strain evidence="2">VB521301</strain>
    </source>
</reference>
<gene>
    <name evidence="3" type="ORF">DA73_0211385</name>
    <name evidence="2" type="ORF">DA73_0400037470</name>
</gene>
<dbReference type="Proteomes" id="UP000029738">
    <property type="component" value="Unassembled WGS sequence"/>
</dbReference>
<sequence>MIRITTILGTTLAIFLCFSEVAQARTINNISPPTGPGLGDALCPQVQTSVVTPYPNNDNSIAPSPNQIANFPGLSCTPISFKTTDSVDTPVFVQPSGGITEYFFTEKVVNNTSSIWDGFTFQIGFGVNNNFGSPELILVQPGLAIPNFDFSVSDADEKPTSSKFTELNRDGSFRLQWSGGSVAPGESVDFTFSVDIPDDLNGKNLYQSFTIRQIPVARSVPEPTSTSALLGLLVVMGAAFAFRQKLL</sequence>